<sequence length="101" mass="10697">MLLTLFTLAVHAPAALDTADGSPAFALSGQTRGPAHSDAGTLLGCHHGQHHAHSLCAPPVIPVARLAWLSRPTPATIPPQRSILLPGRTERLRHPPPRTFT</sequence>
<evidence type="ECO:0000313" key="2">
    <source>
        <dbReference type="EMBL" id="MFC2967965.1"/>
    </source>
</evidence>
<evidence type="ECO:0008006" key="4">
    <source>
        <dbReference type="Google" id="ProtNLM"/>
    </source>
</evidence>
<evidence type="ECO:0000256" key="1">
    <source>
        <dbReference type="SAM" id="MobiDB-lite"/>
    </source>
</evidence>
<accession>A0ABV7AFV0</accession>
<keyword evidence="3" id="KW-1185">Reference proteome</keyword>
<dbReference type="Proteomes" id="UP001595443">
    <property type="component" value="Unassembled WGS sequence"/>
</dbReference>
<dbReference type="EMBL" id="JBHRSK010000004">
    <property type="protein sequence ID" value="MFC2967965.1"/>
    <property type="molecule type" value="Genomic_DNA"/>
</dbReference>
<protein>
    <recommendedName>
        <fullName evidence="4">Secreted protein</fullName>
    </recommendedName>
</protein>
<organism evidence="2 3">
    <name type="scientific">Acidimangrovimonas pyrenivorans</name>
    <dbReference type="NCBI Taxonomy" id="2030798"/>
    <lineage>
        <taxon>Bacteria</taxon>
        <taxon>Pseudomonadati</taxon>
        <taxon>Pseudomonadota</taxon>
        <taxon>Alphaproteobacteria</taxon>
        <taxon>Rhodobacterales</taxon>
        <taxon>Paracoccaceae</taxon>
        <taxon>Acidimangrovimonas</taxon>
    </lineage>
</organism>
<proteinExistence type="predicted"/>
<feature type="region of interest" description="Disordered" evidence="1">
    <location>
        <begin position="78"/>
        <end position="101"/>
    </location>
</feature>
<comment type="caution">
    <text evidence="2">The sequence shown here is derived from an EMBL/GenBank/DDBJ whole genome shotgun (WGS) entry which is preliminary data.</text>
</comment>
<gene>
    <name evidence="2" type="ORF">ACFOES_07660</name>
</gene>
<name>A0ABV7AFV0_9RHOB</name>
<reference evidence="3" key="1">
    <citation type="journal article" date="2019" name="Int. J. Syst. Evol. Microbiol.">
        <title>The Global Catalogue of Microorganisms (GCM) 10K type strain sequencing project: providing services to taxonomists for standard genome sequencing and annotation.</title>
        <authorList>
            <consortium name="The Broad Institute Genomics Platform"/>
            <consortium name="The Broad Institute Genome Sequencing Center for Infectious Disease"/>
            <person name="Wu L."/>
            <person name="Ma J."/>
        </authorList>
    </citation>
    <scope>NUCLEOTIDE SEQUENCE [LARGE SCALE GENOMIC DNA]</scope>
    <source>
        <strain evidence="3">KCTC 62192</strain>
    </source>
</reference>
<dbReference type="RefSeq" id="WP_377832612.1">
    <property type="nucleotide sequence ID" value="NZ_JBHRSK010000004.1"/>
</dbReference>
<evidence type="ECO:0000313" key="3">
    <source>
        <dbReference type="Proteomes" id="UP001595443"/>
    </source>
</evidence>